<dbReference type="AlphaFoldDB" id="A0A0M2UQ30"/>
<dbReference type="GO" id="GO:0015074">
    <property type="term" value="P:DNA integration"/>
    <property type="evidence" value="ECO:0007669"/>
    <property type="project" value="InterPro"/>
</dbReference>
<evidence type="ECO:0000313" key="3">
    <source>
        <dbReference type="Proteomes" id="UP000034954"/>
    </source>
</evidence>
<dbReference type="InterPro" id="IPR012337">
    <property type="entry name" value="RNaseH-like_sf"/>
</dbReference>
<dbReference type="PATRIC" id="fig|380242.3.peg.4091"/>
<evidence type="ECO:0000313" key="2">
    <source>
        <dbReference type="EMBL" id="KKO17992.1"/>
    </source>
</evidence>
<keyword evidence="3" id="KW-1185">Reference proteome</keyword>
<dbReference type="PROSITE" id="PS50994">
    <property type="entry name" value="INTEGRASE"/>
    <property type="match status" value="1"/>
</dbReference>
<dbReference type="InterPro" id="IPR001584">
    <property type="entry name" value="Integrase_cat-core"/>
</dbReference>
<dbReference type="Proteomes" id="UP000034954">
    <property type="component" value="Unassembled WGS sequence"/>
</dbReference>
<gene>
    <name evidence="2" type="ORF">BROFUL_03322</name>
</gene>
<name>A0A0M2UQ30_9BACT</name>
<dbReference type="InterPro" id="IPR048020">
    <property type="entry name" value="Transpos_IS3"/>
</dbReference>
<reference evidence="2 3" key="1">
    <citation type="journal article" date="2013" name="BMC Microbiol.">
        <title>Identification of the type II cytochrome c maturation pathway in anammox bacteria by comparative genomics.</title>
        <authorList>
            <person name="Ferousi C."/>
            <person name="Speth D.R."/>
            <person name="Reimann J."/>
            <person name="Op den Camp H.J."/>
            <person name="Allen J.W."/>
            <person name="Keltjens J.T."/>
            <person name="Jetten M.S."/>
        </authorList>
    </citation>
    <scope>NUCLEOTIDE SEQUENCE [LARGE SCALE GENOMIC DNA]</scope>
    <source>
        <strain evidence="2">RU1</strain>
    </source>
</reference>
<dbReference type="EMBL" id="LAQJ01000304">
    <property type="protein sequence ID" value="KKO17992.1"/>
    <property type="molecule type" value="Genomic_DNA"/>
</dbReference>
<dbReference type="Pfam" id="PF13276">
    <property type="entry name" value="HTH_21"/>
    <property type="match status" value="1"/>
</dbReference>
<evidence type="ECO:0000259" key="1">
    <source>
        <dbReference type="PROSITE" id="PS50994"/>
    </source>
</evidence>
<dbReference type="NCBIfam" id="NF033516">
    <property type="entry name" value="transpos_IS3"/>
    <property type="match status" value="1"/>
</dbReference>
<dbReference type="PANTHER" id="PTHR46889:SF7">
    <property type="entry name" value="TRANSPOSASE FOR INSERTION SEQUENCE ELEMENT IS904"/>
    <property type="match status" value="1"/>
</dbReference>
<dbReference type="Gene3D" id="3.30.420.10">
    <property type="entry name" value="Ribonuclease H-like superfamily/Ribonuclease H"/>
    <property type="match status" value="1"/>
</dbReference>
<protein>
    <submittedName>
        <fullName evidence="2">Transposase</fullName>
    </submittedName>
</protein>
<dbReference type="SUPFAM" id="SSF53098">
    <property type="entry name" value="Ribonuclease H-like"/>
    <property type="match status" value="1"/>
</dbReference>
<feature type="domain" description="Integrase catalytic" evidence="1">
    <location>
        <begin position="118"/>
        <end position="230"/>
    </location>
</feature>
<proteinExistence type="predicted"/>
<dbReference type="Pfam" id="PF00665">
    <property type="entry name" value="rve"/>
    <property type="match status" value="1"/>
</dbReference>
<accession>A0A0M2UQ30</accession>
<comment type="caution">
    <text evidence="2">The sequence shown here is derived from an EMBL/GenBank/DDBJ whole genome shotgun (WGS) entry which is preliminary data.</text>
</comment>
<organism evidence="2 3">
    <name type="scientific">Candidatus Brocadia fulgida</name>
    <dbReference type="NCBI Taxonomy" id="380242"/>
    <lineage>
        <taxon>Bacteria</taxon>
        <taxon>Pseudomonadati</taxon>
        <taxon>Planctomycetota</taxon>
        <taxon>Candidatus Brocadiia</taxon>
        <taxon>Candidatus Brocadiales</taxon>
        <taxon>Candidatus Brocadiaceae</taxon>
        <taxon>Candidatus Brocadia</taxon>
    </lineage>
</organism>
<dbReference type="InterPro" id="IPR036397">
    <property type="entry name" value="RNaseH_sf"/>
</dbReference>
<sequence length="230" mass="27236">MEIKERRGLIEPDNKEISVRRQCELLGLNRSNVYYEPVGVTEERLRLMHRVDEIFTEYPFYGSRRIQETLEREGIRVGRERVQRYMREMGLRAIYPKRSLSKRHPGYKIYPYLLRDKEISGPNAVWVTDITYLRLKRGFVYLTATIDWYSRYVVSWRISNTMEVTFCVEALEAALEKGSPEIFNSDQGSQFTSDEFTGTLLRKRIAISMDGRGRAFDNIFRFFSQLVNKN</sequence>
<dbReference type="GO" id="GO:0003676">
    <property type="term" value="F:nucleic acid binding"/>
    <property type="evidence" value="ECO:0007669"/>
    <property type="project" value="InterPro"/>
</dbReference>
<dbReference type="InterPro" id="IPR050900">
    <property type="entry name" value="Transposase_IS3/IS150/IS904"/>
</dbReference>
<dbReference type="InterPro" id="IPR025948">
    <property type="entry name" value="HTH-like_dom"/>
</dbReference>
<dbReference type="PANTHER" id="PTHR46889">
    <property type="entry name" value="TRANSPOSASE INSF FOR INSERTION SEQUENCE IS3B-RELATED"/>
    <property type="match status" value="1"/>
</dbReference>